<dbReference type="Pfam" id="PF13669">
    <property type="entry name" value="Glyoxalase_4"/>
    <property type="match status" value="1"/>
</dbReference>
<feature type="domain" description="VOC" evidence="2">
    <location>
        <begin position="10"/>
        <end position="147"/>
    </location>
</feature>
<dbReference type="Gene3D" id="3.10.180.10">
    <property type="entry name" value="2,3-Dihydroxybiphenyl 1,2-Dioxygenase, domain 1"/>
    <property type="match status" value="1"/>
</dbReference>
<keyword evidence="1" id="KW-0479">Metal-binding</keyword>
<dbReference type="PROSITE" id="PS51819">
    <property type="entry name" value="VOC"/>
    <property type="match status" value="1"/>
</dbReference>
<reference evidence="3 4" key="1">
    <citation type="submission" date="2024-06" db="EMBL/GenBank/DDBJ databases">
        <title>The Natural Products Discovery Center: Release of the First 8490 Sequenced Strains for Exploring Actinobacteria Biosynthetic Diversity.</title>
        <authorList>
            <person name="Kalkreuter E."/>
            <person name="Kautsar S.A."/>
            <person name="Yang D."/>
            <person name="Bader C.D."/>
            <person name="Teijaro C.N."/>
            <person name="Fluegel L."/>
            <person name="Davis C.M."/>
            <person name="Simpson J.R."/>
            <person name="Lauterbach L."/>
            <person name="Steele A.D."/>
            <person name="Gui C."/>
            <person name="Meng S."/>
            <person name="Li G."/>
            <person name="Viehrig K."/>
            <person name="Ye F."/>
            <person name="Su P."/>
            <person name="Kiefer A.F."/>
            <person name="Nichols A."/>
            <person name="Cepeda A.J."/>
            <person name="Yan W."/>
            <person name="Fan B."/>
            <person name="Jiang Y."/>
            <person name="Adhikari A."/>
            <person name="Zheng C.-J."/>
            <person name="Schuster L."/>
            <person name="Cowan T.M."/>
            <person name="Smanski M.J."/>
            <person name="Chevrette M.G."/>
            <person name="De Carvalho L.P.S."/>
            <person name="Shen B."/>
        </authorList>
    </citation>
    <scope>NUCLEOTIDE SEQUENCE [LARGE SCALE GENOMIC DNA]</scope>
    <source>
        <strain evidence="3 4">NPDC050403</strain>
    </source>
</reference>
<name>A0ABV3FSD1_9NOCA</name>
<protein>
    <submittedName>
        <fullName evidence="3">VOC family protein</fullName>
    </submittedName>
</protein>
<comment type="caution">
    <text evidence="3">The sequence shown here is derived from an EMBL/GenBank/DDBJ whole genome shotgun (WGS) entry which is preliminary data.</text>
</comment>
<dbReference type="InterPro" id="IPR037523">
    <property type="entry name" value="VOC_core"/>
</dbReference>
<evidence type="ECO:0000313" key="3">
    <source>
        <dbReference type="EMBL" id="MEV0708337.1"/>
    </source>
</evidence>
<dbReference type="PANTHER" id="PTHR43048">
    <property type="entry name" value="METHYLMALONYL-COA EPIMERASE"/>
    <property type="match status" value="1"/>
</dbReference>
<sequence>MTIAAGPIFQLGWVVPDITSATAEFADRYGVTAWFSLPEVRFGPHSCSYRGQPADYTVAVALGYAGGQQLELIEPRAGESPYSEYLTRSGAGLHHIAYIPDDFDAALAEARAAGTEIIAEGDLEGAGMEFAYLDGGSIGTCVELMRLSERMKAVFDRLVPHGHTNPWV</sequence>
<dbReference type="Proteomes" id="UP001551695">
    <property type="component" value="Unassembled WGS sequence"/>
</dbReference>
<dbReference type="RefSeq" id="WP_355088863.1">
    <property type="nucleotide sequence ID" value="NZ_JBEXKW010000049.1"/>
</dbReference>
<dbReference type="PANTHER" id="PTHR43048:SF3">
    <property type="entry name" value="METHYLMALONYL-COA EPIMERASE, MITOCHONDRIAL"/>
    <property type="match status" value="1"/>
</dbReference>
<dbReference type="SUPFAM" id="SSF54593">
    <property type="entry name" value="Glyoxalase/Bleomycin resistance protein/Dihydroxybiphenyl dioxygenase"/>
    <property type="match status" value="1"/>
</dbReference>
<evidence type="ECO:0000256" key="1">
    <source>
        <dbReference type="ARBA" id="ARBA00022723"/>
    </source>
</evidence>
<dbReference type="InterPro" id="IPR029068">
    <property type="entry name" value="Glyas_Bleomycin-R_OHBP_Dase"/>
</dbReference>
<dbReference type="EMBL" id="JBFAKC010000005">
    <property type="protein sequence ID" value="MEV0708337.1"/>
    <property type="molecule type" value="Genomic_DNA"/>
</dbReference>
<gene>
    <name evidence="3" type="ORF">AB0I48_12290</name>
</gene>
<evidence type="ECO:0000313" key="4">
    <source>
        <dbReference type="Proteomes" id="UP001551695"/>
    </source>
</evidence>
<evidence type="ECO:0000259" key="2">
    <source>
        <dbReference type="PROSITE" id="PS51819"/>
    </source>
</evidence>
<dbReference type="InterPro" id="IPR051785">
    <property type="entry name" value="MMCE/EMCE_epimerase"/>
</dbReference>
<proteinExistence type="predicted"/>
<accession>A0ABV3FSD1</accession>
<keyword evidence="4" id="KW-1185">Reference proteome</keyword>
<organism evidence="3 4">
    <name type="scientific">Nocardia aurea</name>
    <dbReference type="NCBI Taxonomy" id="2144174"/>
    <lineage>
        <taxon>Bacteria</taxon>
        <taxon>Bacillati</taxon>
        <taxon>Actinomycetota</taxon>
        <taxon>Actinomycetes</taxon>
        <taxon>Mycobacteriales</taxon>
        <taxon>Nocardiaceae</taxon>
        <taxon>Nocardia</taxon>
    </lineage>
</organism>